<keyword evidence="4" id="KW-0676">Redox-active center</keyword>
<keyword evidence="2" id="KW-0201">Cytochrome c-type biogenesis</keyword>
<reference evidence="6 7" key="1">
    <citation type="submission" date="2020-03" db="EMBL/GenBank/DDBJ databases">
        <title>Genomic Encyclopedia of Type Strains, Phase IV (KMG-IV): sequencing the most valuable type-strain genomes for metagenomic binning, comparative biology and taxonomic classification.</title>
        <authorList>
            <person name="Goeker M."/>
        </authorList>
    </citation>
    <scope>NUCLEOTIDE SEQUENCE [LARGE SCALE GENOMIC DNA]</scope>
    <source>
        <strain evidence="6 7">DSM 102865</strain>
    </source>
</reference>
<evidence type="ECO:0000256" key="3">
    <source>
        <dbReference type="ARBA" id="ARBA00023157"/>
    </source>
</evidence>
<evidence type="ECO:0000256" key="1">
    <source>
        <dbReference type="ARBA" id="ARBA00004196"/>
    </source>
</evidence>
<name>A0ABX0USK4_9BACT</name>
<sequence>MPFLKKLEEQYKNRNIAFVGISIDAEKSYEKWRSFIKDKTPAGIQILADNDWNSAFIKDYSVNSIPRFILINP</sequence>
<keyword evidence="3" id="KW-1015">Disulfide bond</keyword>
<dbReference type="InterPro" id="IPR050553">
    <property type="entry name" value="Thioredoxin_ResA/DsbE_sf"/>
</dbReference>
<dbReference type="PANTHER" id="PTHR42852:SF6">
    <property type="entry name" value="THIOL:DISULFIDE INTERCHANGE PROTEIN DSBE"/>
    <property type="match status" value="1"/>
</dbReference>
<evidence type="ECO:0000313" key="6">
    <source>
        <dbReference type="EMBL" id="NIJ55953.1"/>
    </source>
</evidence>
<keyword evidence="7" id="KW-1185">Reference proteome</keyword>
<comment type="caution">
    <text evidence="6">The sequence shown here is derived from an EMBL/GenBank/DDBJ whole genome shotgun (WGS) entry which is preliminary data.</text>
</comment>
<dbReference type="Pfam" id="PF13905">
    <property type="entry name" value="Thioredoxin_8"/>
    <property type="match status" value="1"/>
</dbReference>
<dbReference type="Gene3D" id="3.40.30.10">
    <property type="entry name" value="Glutaredoxin"/>
    <property type="match status" value="1"/>
</dbReference>
<dbReference type="InterPro" id="IPR036249">
    <property type="entry name" value="Thioredoxin-like_sf"/>
</dbReference>
<dbReference type="PANTHER" id="PTHR42852">
    <property type="entry name" value="THIOL:DISULFIDE INTERCHANGE PROTEIN DSBE"/>
    <property type="match status" value="1"/>
</dbReference>
<accession>A0ABX0USK4</accession>
<dbReference type="Proteomes" id="UP001179181">
    <property type="component" value="Unassembled WGS sequence"/>
</dbReference>
<evidence type="ECO:0000256" key="2">
    <source>
        <dbReference type="ARBA" id="ARBA00022748"/>
    </source>
</evidence>
<gene>
    <name evidence="6" type="ORF">FHS68_005148</name>
</gene>
<dbReference type="SUPFAM" id="SSF52833">
    <property type="entry name" value="Thioredoxin-like"/>
    <property type="match status" value="1"/>
</dbReference>
<evidence type="ECO:0000313" key="7">
    <source>
        <dbReference type="Proteomes" id="UP001179181"/>
    </source>
</evidence>
<evidence type="ECO:0000259" key="5">
    <source>
        <dbReference type="Pfam" id="PF13905"/>
    </source>
</evidence>
<organism evidence="6 7">
    <name type="scientific">Dyadobacter arcticus</name>
    <dbReference type="NCBI Taxonomy" id="1078754"/>
    <lineage>
        <taxon>Bacteria</taxon>
        <taxon>Pseudomonadati</taxon>
        <taxon>Bacteroidota</taxon>
        <taxon>Cytophagia</taxon>
        <taxon>Cytophagales</taxon>
        <taxon>Spirosomataceae</taxon>
        <taxon>Dyadobacter</taxon>
    </lineage>
</organism>
<comment type="subcellular location">
    <subcellularLocation>
        <location evidence="1">Cell envelope</location>
    </subcellularLocation>
</comment>
<dbReference type="InterPro" id="IPR012336">
    <property type="entry name" value="Thioredoxin-like_fold"/>
</dbReference>
<dbReference type="EMBL" id="JAASQJ010000007">
    <property type="protein sequence ID" value="NIJ55953.1"/>
    <property type="molecule type" value="Genomic_DNA"/>
</dbReference>
<evidence type="ECO:0000256" key="4">
    <source>
        <dbReference type="ARBA" id="ARBA00023284"/>
    </source>
</evidence>
<protein>
    <submittedName>
        <fullName evidence="6">Alkyl hydroperoxide reductase subunit AhpC</fullName>
    </submittedName>
</protein>
<proteinExistence type="predicted"/>
<feature type="domain" description="Thioredoxin-like fold" evidence="5">
    <location>
        <begin position="1"/>
        <end position="73"/>
    </location>
</feature>